<organism evidence="4">
    <name type="scientific">freshwater metagenome</name>
    <dbReference type="NCBI Taxonomy" id="449393"/>
    <lineage>
        <taxon>unclassified sequences</taxon>
        <taxon>metagenomes</taxon>
        <taxon>ecological metagenomes</taxon>
    </lineage>
</organism>
<dbReference type="Gene3D" id="3.40.50.10810">
    <property type="entry name" value="Tandem AAA-ATPase domain"/>
    <property type="match status" value="1"/>
</dbReference>
<dbReference type="GO" id="GO:0031297">
    <property type="term" value="P:replication fork processing"/>
    <property type="evidence" value="ECO:0007669"/>
    <property type="project" value="TreeGrafter"/>
</dbReference>
<dbReference type="AlphaFoldDB" id="A0A6J5ZWU2"/>
<dbReference type="PANTHER" id="PTHR45766:SF6">
    <property type="entry name" value="SWI_SNF-RELATED MATRIX-ASSOCIATED ACTIN-DEPENDENT REGULATOR OF CHROMATIN SUBFAMILY A-LIKE PROTEIN 1"/>
    <property type="match status" value="1"/>
</dbReference>
<dbReference type="EMBL" id="CAESAN010000062">
    <property type="protein sequence ID" value="CAB4343843.1"/>
    <property type="molecule type" value="Genomic_DNA"/>
</dbReference>
<dbReference type="SMART" id="SM00490">
    <property type="entry name" value="HELICc"/>
    <property type="match status" value="1"/>
</dbReference>
<dbReference type="Gene3D" id="3.40.50.300">
    <property type="entry name" value="P-loop containing nucleotide triphosphate hydrolases"/>
    <property type="match status" value="1"/>
</dbReference>
<dbReference type="InterPro" id="IPR000330">
    <property type="entry name" value="SNF2_N"/>
</dbReference>
<dbReference type="PROSITE" id="PS51194">
    <property type="entry name" value="HELICASE_CTER"/>
    <property type="match status" value="1"/>
</dbReference>
<evidence type="ECO:0000259" key="2">
    <source>
        <dbReference type="PROSITE" id="PS51192"/>
    </source>
</evidence>
<protein>
    <submittedName>
        <fullName evidence="4">Unannotated protein</fullName>
    </submittedName>
</protein>
<dbReference type="SMART" id="SM00487">
    <property type="entry name" value="DEXDc"/>
    <property type="match status" value="1"/>
</dbReference>
<reference evidence="4" key="1">
    <citation type="submission" date="2020-05" db="EMBL/GenBank/DDBJ databases">
        <authorList>
            <person name="Chiriac C."/>
            <person name="Salcher M."/>
            <person name="Ghai R."/>
            <person name="Kavagutti S V."/>
        </authorList>
    </citation>
    <scope>NUCLEOTIDE SEQUENCE</scope>
</reference>
<feature type="domain" description="Helicase ATP-binding" evidence="2">
    <location>
        <begin position="345"/>
        <end position="500"/>
    </location>
</feature>
<name>A0A6J5ZWU2_9ZZZZ</name>
<accession>A0A6J5ZWU2</accession>
<dbReference type="InterPro" id="IPR049730">
    <property type="entry name" value="SNF2/RAD54-like_C"/>
</dbReference>
<dbReference type="GO" id="GO:0006281">
    <property type="term" value="P:DNA repair"/>
    <property type="evidence" value="ECO:0007669"/>
    <property type="project" value="TreeGrafter"/>
</dbReference>
<dbReference type="InterPro" id="IPR038718">
    <property type="entry name" value="SNF2-like_sf"/>
</dbReference>
<evidence type="ECO:0000256" key="1">
    <source>
        <dbReference type="ARBA" id="ARBA00022801"/>
    </source>
</evidence>
<dbReference type="PROSITE" id="PS51192">
    <property type="entry name" value="HELICASE_ATP_BIND_1"/>
    <property type="match status" value="1"/>
</dbReference>
<dbReference type="GO" id="GO:0016787">
    <property type="term" value="F:hydrolase activity"/>
    <property type="evidence" value="ECO:0007669"/>
    <property type="project" value="UniProtKB-KW"/>
</dbReference>
<dbReference type="InterPro" id="IPR027417">
    <property type="entry name" value="P-loop_NTPase"/>
</dbReference>
<dbReference type="Pfam" id="PF00176">
    <property type="entry name" value="SNF2-rel_dom"/>
    <property type="match status" value="1"/>
</dbReference>
<dbReference type="PANTHER" id="PTHR45766">
    <property type="entry name" value="DNA ANNEALING HELICASE AND ENDONUCLEASE ZRANB3 FAMILY MEMBER"/>
    <property type="match status" value="1"/>
</dbReference>
<dbReference type="InterPro" id="IPR001650">
    <property type="entry name" value="Helicase_C-like"/>
</dbReference>
<gene>
    <name evidence="4" type="ORF">UFOPK3547_00855</name>
</gene>
<evidence type="ECO:0000259" key="3">
    <source>
        <dbReference type="PROSITE" id="PS51194"/>
    </source>
</evidence>
<dbReference type="InterPro" id="IPR014001">
    <property type="entry name" value="Helicase_ATP-bd"/>
</dbReference>
<proteinExistence type="predicted"/>
<sequence length="785" mass="87246">MTVGAAGFKQRDVDGWIFREPVGEHAARRTGADDQIIGIGHCLILTDRSAEYQSVAVPGYLEQVELADQRANVELRSSEENGEIVVLSFPYDAQIVELVRAIPQRRFDWDRREWWAPTDDWAALHVSDVLARFPELTASKEVDTWIRAVERRWIGMVSTRRYDGRGWWALTTRAGTVPEEFLEGSVEADDGTLLIELSEANAAVLGEQRSARLDAGAARCLTELQIGRKPPPAQLELIKRVDADYLRLNVLWDRETGIAFERMPASAGTRTVPIDPWLVEQLDEFIALHDVGVTGEAGPVMRRLREEHADAAAAVKRSKATSADPIEGVAERLGGTLEPFQWAGVRYALEARRTLIADEQGLGKTIEALATIEADGAYPAVVVCPASIKLVWAREAERWLPHRSFSVAEGRSAVPATADITIVNYEIVAAHGETLARLKPKALIVDESHYCKNPRAKRTQAVRRLASLIPDDGLRLALTGTPVLNHAEELIAQLRVIGRLDDFGSGAQFARRFGPDHSRSEERLHWHLRRHCFLRRIKADVLPQLPAKRRSIVPISLTNRAEYRRAETDIIAWLREQPLDLGELDAKIAATLRAERLAQLGVLQRLAGSGKLDGALGWIHDFLASGEALVVFARHREVQQAVIERFPNAVHLIGSDSAAARQVAIDAFQEPDGPQLIVCATRVAAQGITLTRASNVAFLELEWTPAMHEQAEDRCHRIGQRDAVTAWYLLAAETIDERMSRLIERKRASIAAVTDGKQVDGDSVVEAIVRELREGEPFRRLRSVA</sequence>
<dbReference type="SUPFAM" id="SSF52540">
    <property type="entry name" value="P-loop containing nucleoside triphosphate hydrolases"/>
    <property type="match status" value="2"/>
</dbReference>
<dbReference type="Pfam" id="PF00271">
    <property type="entry name" value="Helicase_C"/>
    <property type="match status" value="1"/>
</dbReference>
<evidence type="ECO:0000313" key="4">
    <source>
        <dbReference type="EMBL" id="CAB4343843.1"/>
    </source>
</evidence>
<feature type="domain" description="Helicase C-terminal" evidence="3">
    <location>
        <begin position="615"/>
        <end position="765"/>
    </location>
</feature>
<dbReference type="CDD" id="cd18793">
    <property type="entry name" value="SF2_C_SNF"/>
    <property type="match status" value="1"/>
</dbReference>
<dbReference type="GO" id="GO:0005524">
    <property type="term" value="F:ATP binding"/>
    <property type="evidence" value="ECO:0007669"/>
    <property type="project" value="InterPro"/>
</dbReference>
<keyword evidence="1" id="KW-0378">Hydrolase</keyword>